<evidence type="ECO:0000313" key="2">
    <source>
        <dbReference type="EMBL" id="KPM50076.1"/>
    </source>
</evidence>
<dbReference type="InterPro" id="IPR000326">
    <property type="entry name" value="PAP2/HPO"/>
</dbReference>
<dbReference type="AlphaFoldDB" id="A0A0N8HAG1"/>
<dbReference type="InterPro" id="IPR036938">
    <property type="entry name" value="PAP2/HPO_sf"/>
</dbReference>
<dbReference type="Proteomes" id="UP000050454">
    <property type="component" value="Unassembled WGS sequence"/>
</dbReference>
<comment type="caution">
    <text evidence="2">The sequence shown here is derived from an EMBL/GenBank/DDBJ whole genome shotgun (WGS) entry which is preliminary data.</text>
</comment>
<accession>A0A0N8HAG1</accession>
<organism evidence="2 3">
    <name type="scientific">Jiulongibacter sediminis</name>
    <dbReference type="NCBI Taxonomy" id="1605367"/>
    <lineage>
        <taxon>Bacteria</taxon>
        <taxon>Pseudomonadati</taxon>
        <taxon>Bacteroidota</taxon>
        <taxon>Cytophagia</taxon>
        <taxon>Cytophagales</taxon>
        <taxon>Leadbetterellaceae</taxon>
        <taxon>Jiulongibacter</taxon>
    </lineage>
</organism>
<dbReference type="SUPFAM" id="SSF48317">
    <property type="entry name" value="Acid phosphatase/Vanadium-dependent haloperoxidase"/>
    <property type="match status" value="1"/>
</dbReference>
<reference evidence="2 3" key="1">
    <citation type="submission" date="2015-07" db="EMBL/GenBank/DDBJ databases">
        <title>The draft genome sequence of Leadbetterella sp. JN14-9.</title>
        <authorList>
            <person name="Liu Y."/>
            <person name="Du J."/>
            <person name="Shao Z."/>
        </authorList>
    </citation>
    <scope>NUCLEOTIDE SEQUENCE [LARGE SCALE GENOMIC DNA]</scope>
    <source>
        <strain evidence="2 3">JN14-9</strain>
    </source>
</reference>
<evidence type="ECO:0000313" key="3">
    <source>
        <dbReference type="Proteomes" id="UP000050454"/>
    </source>
</evidence>
<dbReference type="RefSeq" id="WP_229308439.1">
    <property type="nucleotide sequence ID" value="NZ_JXSZ01000005.1"/>
</dbReference>
<evidence type="ECO:0000259" key="1">
    <source>
        <dbReference type="Pfam" id="PF01569"/>
    </source>
</evidence>
<name>A0A0N8HAG1_9BACT</name>
<keyword evidence="3" id="KW-1185">Reference proteome</keyword>
<feature type="domain" description="Phosphatidic acid phosphatase type 2/haloperoxidase" evidence="1">
    <location>
        <begin position="294"/>
        <end position="416"/>
    </location>
</feature>
<dbReference type="Gene3D" id="1.10.606.20">
    <property type="match status" value="1"/>
</dbReference>
<protein>
    <submittedName>
        <fullName evidence="2">Phosphoesterase</fullName>
    </submittedName>
</protein>
<proteinExistence type="predicted"/>
<dbReference type="InterPro" id="IPR052559">
    <property type="entry name" value="V-haloperoxidase"/>
</dbReference>
<dbReference type="STRING" id="1605367.AFM12_00280"/>
<dbReference type="PATRIC" id="fig|1605367.3.peg.1378"/>
<dbReference type="EMBL" id="LGTQ01000005">
    <property type="protein sequence ID" value="KPM50076.1"/>
    <property type="molecule type" value="Genomic_DNA"/>
</dbReference>
<dbReference type="PANTHER" id="PTHR34599">
    <property type="entry name" value="PEROXIDASE-RELATED"/>
    <property type="match status" value="1"/>
</dbReference>
<dbReference type="Pfam" id="PF01569">
    <property type="entry name" value="PAP2"/>
    <property type="match status" value="1"/>
</dbReference>
<dbReference type="CDD" id="cd03398">
    <property type="entry name" value="PAP2_haloperoxidase"/>
    <property type="match status" value="1"/>
</dbReference>
<dbReference type="PANTHER" id="PTHR34599:SF1">
    <property type="entry name" value="PHOSPHATIDIC ACID PHOSPHATASE TYPE 2_HALOPEROXIDASE DOMAIN-CONTAINING PROTEIN"/>
    <property type="match status" value="1"/>
</dbReference>
<sequence length="433" mass="49409">MAFLATISCQDKSEPISENDVAVSWAKMTLYLTQYTPANSPTYASRAIGYIGLTMYESVVPGYPDYQSVQPQLNGLPELPKPEDGLEYNWAASFNAGQAEILKGIYMQTSDANKLKIDSLEALIEKRLTDHTEDKAIIERSKAFGQKIAAAIYEWSKTDGGHRAYLHNFDKELEHPDFPGSWKPPLYAQSFSHHPLHPYWGENRTFLKENDSLATPYMIPYDPSKGSDYYNQYLAVYEKDLELTQEDKEVAIWWGDDPDDTFTPPGHSFYVATKAVEHYNVPLIKAAETYARVGMAVADAFRNCWKWKYHFFSERPNTFIPANIDESWESFWPDPPFPAFPSGHAINAGAMATVMEDLYDPFTFTDSSHVNRERDHVRDVDFVPRTFNDFWSVAKETADSRFYGGIHTPQDNEVGLEEGRKIAGHVNNLKWKK</sequence>
<gene>
    <name evidence="2" type="ORF">AFM12_00280</name>
</gene>